<evidence type="ECO:0000259" key="8">
    <source>
        <dbReference type="Pfam" id="PF00892"/>
    </source>
</evidence>
<keyword evidence="2" id="KW-1003">Cell membrane</keyword>
<keyword evidence="3 7" id="KW-0812">Transmembrane</keyword>
<evidence type="ECO:0000256" key="1">
    <source>
        <dbReference type="ARBA" id="ARBA00004651"/>
    </source>
</evidence>
<comment type="subcellular location">
    <subcellularLocation>
        <location evidence="1">Cell membrane</location>
        <topology evidence="1">Multi-pass membrane protein</topology>
    </subcellularLocation>
</comment>
<dbReference type="InterPro" id="IPR051258">
    <property type="entry name" value="Diverse_Substrate_Transporter"/>
</dbReference>
<evidence type="ECO:0000313" key="10">
    <source>
        <dbReference type="Proteomes" id="UP000580043"/>
    </source>
</evidence>
<feature type="transmembrane region" description="Helical" evidence="7">
    <location>
        <begin position="150"/>
        <end position="169"/>
    </location>
</feature>
<dbReference type="PANTHER" id="PTHR42920">
    <property type="entry name" value="OS03G0707200 PROTEIN-RELATED"/>
    <property type="match status" value="1"/>
</dbReference>
<reference evidence="9 10" key="1">
    <citation type="submission" date="2020-04" db="EMBL/GenBank/DDBJ databases">
        <title>Zoogloea sp. G-4-1-14 isolated from soil.</title>
        <authorList>
            <person name="Dahal R.H."/>
        </authorList>
    </citation>
    <scope>NUCLEOTIDE SEQUENCE [LARGE SCALE GENOMIC DNA]</scope>
    <source>
        <strain evidence="9 10">G-4-1-14</strain>
    </source>
</reference>
<evidence type="ECO:0000256" key="4">
    <source>
        <dbReference type="ARBA" id="ARBA00022989"/>
    </source>
</evidence>
<evidence type="ECO:0000256" key="6">
    <source>
        <dbReference type="SAM" id="MobiDB-lite"/>
    </source>
</evidence>
<feature type="transmembrane region" description="Helical" evidence="7">
    <location>
        <begin position="209"/>
        <end position="233"/>
    </location>
</feature>
<sequence>MTHLRILQPGVTAALAAALLFGAGTPLAKLLLRELGPFLLAGLFYLGSGIGLSVFRWLKGAAPLRLTRGEASWLAGAVLAGGVAGPILLMSGLAGMPASGASLLLNAEGVLTALLAWIVFKENVDRRIALGMTAIAGGAVILSWPAEAHFAGSAPALLILAACLAWAIDNNLTRKLALADAGWIAALKGLAAGTVNLGLALALGERLPAWPITLAAMGVGFLAYGVSLVLFIIGLRHLGTARTGAYFSIAPFFGALLALAGGEALTPGLAFAGVLMGIGIWLHLTERHAHVHAHEPLEHTHEHSHDDHHQHGHDFPVTAGVRHTHAHRHEPMTHSHPHFPDAHHQGHRH</sequence>
<evidence type="ECO:0000256" key="7">
    <source>
        <dbReference type="SAM" id="Phobius"/>
    </source>
</evidence>
<feature type="domain" description="EamA" evidence="8">
    <location>
        <begin position="9"/>
        <end position="143"/>
    </location>
</feature>
<dbReference type="SUPFAM" id="SSF103481">
    <property type="entry name" value="Multidrug resistance efflux transporter EmrE"/>
    <property type="match status" value="1"/>
</dbReference>
<evidence type="ECO:0000256" key="3">
    <source>
        <dbReference type="ARBA" id="ARBA00022692"/>
    </source>
</evidence>
<dbReference type="InterPro" id="IPR037185">
    <property type="entry name" value="EmrE-like"/>
</dbReference>
<dbReference type="AlphaFoldDB" id="A0A848GA77"/>
<feature type="transmembrane region" description="Helical" evidence="7">
    <location>
        <begin position="268"/>
        <end position="284"/>
    </location>
</feature>
<feature type="transmembrane region" description="Helical" evidence="7">
    <location>
        <begin position="70"/>
        <end position="89"/>
    </location>
</feature>
<feature type="transmembrane region" description="Helical" evidence="7">
    <location>
        <begin position="101"/>
        <end position="120"/>
    </location>
</feature>
<gene>
    <name evidence="9" type="ORF">HHL15_16235</name>
</gene>
<proteinExistence type="predicted"/>
<evidence type="ECO:0000256" key="5">
    <source>
        <dbReference type="ARBA" id="ARBA00023136"/>
    </source>
</evidence>
<feature type="transmembrane region" description="Helical" evidence="7">
    <location>
        <begin position="127"/>
        <end position="144"/>
    </location>
</feature>
<dbReference type="InterPro" id="IPR000620">
    <property type="entry name" value="EamA_dom"/>
</dbReference>
<feature type="transmembrane region" description="Helical" evidence="7">
    <location>
        <begin position="245"/>
        <end position="262"/>
    </location>
</feature>
<keyword evidence="10" id="KW-1185">Reference proteome</keyword>
<dbReference type="Proteomes" id="UP000580043">
    <property type="component" value="Unassembled WGS sequence"/>
</dbReference>
<evidence type="ECO:0000313" key="9">
    <source>
        <dbReference type="EMBL" id="NML27303.1"/>
    </source>
</evidence>
<feature type="transmembrane region" description="Helical" evidence="7">
    <location>
        <begin position="38"/>
        <end position="58"/>
    </location>
</feature>
<dbReference type="EMBL" id="JABBGA010000014">
    <property type="protein sequence ID" value="NML27303.1"/>
    <property type="molecule type" value="Genomic_DNA"/>
</dbReference>
<dbReference type="Pfam" id="PF00892">
    <property type="entry name" value="EamA"/>
    <property type="match status" value="1"/>
</dbReference>
<keyword evidence="5 7" id="KW-0472">Membrane</keyword>
<feature type="transmembrane region" description="Helical" evidence="7">
    <location>
        <begin position="181"/>
        <end position="203"/>
    </location>
</feature>
<accession>A0A848GA77</accession>
<feature type="region of interest" description="Disordered" evidence="6">
    <location>
        <begin position="323"/>
        <end position="349"/>
    </location>
</feature>
<keyword evidence="4 7" id="KW-1133">Transmembrane helix</keyword>
<dbReference type="GO" id="GO:0005886">
    <property type="term" value="C:plasma membrane"/>
    <property type="evidence" value="ECO:0007669"/>
    <property type="project" value="UniProtKB-SubCell"/>
</dbReference>
<organism evidence="9 10">
    <name type="scientific">Zoogloea dura</name>
    <dbReference type="NCBI Taxonomy" id="2728840"/>
    <lineage>
        <taxon>Bacteria</taxon>
        <taxon>Pseudomonadati</taxon>
        <taxon>Pseudomonadota</taxon>
        <taxon>Betaproteobacteria</taxon>
        <taxon>Rhodocyclales</taxon>
        <taxon>Zoogloeaceae</taxon>
        <taxon>Zoogloea</taxon>
    </lineage>
</organism>
<comment type="caution">
    <text evidence="9">The sequence shown here is derived from an EMBL/GenBank/DDBJ whole genome shotgun (WGS) entry which is preliminary data.</text>
</comment>
<evidence type="ECO:0000256" key="2">
    <source>
        <dbReference type="ARBA" id="ARBA00022475"/>
    </source>
</evidence>
<protein>
    <submittedName>
        <fullName evidence="9">DMT family transporter</fullName>
    </submittedName>
</protein>
<feature type="compositionally biased region" description="Basic and acidic residues" evidence="6">
    <location>
        <begin position="329"/>
        <end position="349"/>
    </location>
</feature>
<dbReference type="PANTHER" id="PTHR42920:SF11">
    <property type="entry name" value="INNER MEMBRANE PROTEIN YTFF"/>
    <property type="match status" value="1"/>
</dbReference>
<name>A0A848GA77_9RHOO</name>